<keyword evidence="3" id="KW-1003">Cell membrane</keyword>
<dbReference type="PANTHER" id="PTHR42770">
    <property type="entry name" value="AMINO ACID TRANSPORTER-RELATED"/>
    <property type="match status" value="1"/>
</dbReference>
<feature type="transmembrane region" description="Helical" evidence="7">
    <location>
        <begin position="286"/>
        <end position="306"/>
    </location>
</feature>
<dbReference type="RefSeq" id="WP_003456207.1">
    <property type="nucleotide sequence ID" value="NC_008261.1"/>
</dbReference>
<feature type="transmembrane region" description="Helical" evidence="7">
    <location>
        <begin position="440"/>
        <end position="463"/>
    </location>
</feature>
<protein>
    <submittedName>
        <fullName evidence="8">Amino acid permease family protein</fullName>
    </submittedName>
</protein>
<keyword evidence="6 7" id="KW-0472">Membrane</keyword>
<keyword evidence="5 7" id="KW-1133">Transmembrane helix</keyword>
<evidence type="ECO:0000256" key="3">
    <source>
        <dbReference type="ARBA" id="ARBA00022475"/>
    </source>
</evidence>
<evidence type="ECO:0000256" key="5">
    <source>
        <dbReference type="ARBA" id="ARBA00022989"/>
    </source>
</evidence>
<feature type="transmembrane region" description="Helical" evidence="7">
    <location>
        <begin position="82"/>
        <end position="105"/>
    </location>
</feature>
<dbReference type="Pfam" id="PF13520">
    <property type="entry name" value="AA_permease_2"/>
    <property type="match status" value="1"/>
</dbReference>
<evidence type="ECO:0000256" key="7">
    <source>
        <dbReference type="SAM" id="Phobius"/>
    </source>
</evidence>
<feature type="transmembrane region" description="Helical" evidence="7">
    <location>
        <begin position="125"/>
        <end position="147"/>
    </location>
</feature>
<feature type="transmembrane region" description="Helical" evidence="7">
    <location>
        <begin position="198"/>
        <end position="220"/>
    </location>
</feature>
<keyword evidence="2" id="KW-0813">Transport</keyword>
<dbReference type="eggNOG" id="COG0531">
    <property type="taxonomic scope" value="Bacteria"/>
</dbReference>
<dbReference type="Gene3D" id="1.20.1740.10">
    <property type="entry name" value="Amino acid/polyamine transporter I"/>
    <property type="match status" value="1"/>
</dbReference>
<dbReference type="InterPro" id="IPR002293">
    <property type="entry name" value="AA/rel_permease1"/>
</dbReference>
<dbReference type="EMBL" id="CP000246">
    <property type="protein sequence ID" value="ABG84780.1"/>
    <property type="molecule type" value="Genomic_DNA"/>
</dbReference>
<feature type="transmembrane region" description="Helical" evidence="7">
    <location>
        <begin position="406"/>
        <end position="428"/>
    </location>
</feature>
<feature type="transmembrane region" description="Helical" evidence="7">
    <location>
        <begin position="371"/>
        <end position="390"/>
    </location>
</feature>
<name>A0A0H2YUN8_CLOP1</name>
<comment type="subcellular location">
    <subcellularLocation>
        <location evidence="1">Cell membrane</location>
        <topology evidence="1">Multi-pass membrane protein</topology>
    </subcellularLocation>
</comment>
<feature type="transmembrane region" description="Helical" evidence="7">
    <location>
        <begin position="232"/>
        <end position="255"/>
    </location>
</feature>
<dbReference type="PaxDb" id="195103-CPF_1181"/>
<dbReference type="PIRSF" id="PIRSF006060">
    <property type="entry name" value="AA_transporter"/>
    <property type="match status" value="1"/>
</dbReference>
<dbReference type="PANTHER" id="PTHR42770:SF15">
    <property type="entry name" value="GLUTAMATE_GAMMA-AMINOBUTYRATE ANTIPORTER-RELATED"/>
    <property type="match status" value="1"/>
</dbReference>
<dbReference type="HOGENOM" id="CLU_020854_2_1_9"/>
<evidence type="ECO:0000313" key="8">
    <source>
        <dbReference type="EMBL" id="ABG84780.1"/>
    </source>
</evidence>
<dbReference type="InterPro" id="IPR050367">
    <property type="entry name" value="APC_superfamily"/>
</dbReference>
<dbReference type="Proteomes" id="UP000001823">
    <property type="component" value="Chromosome"/>
</dbReference>
<dbReference type="STRING" id="195103.CPF_1181"/>
<evidence type="ECO:0000256" key="6">
    <source>
        <dbReference type="ARBA" id="ARBA00023136"/>
    </source>
</evidence>
<evidence type="ECO:0000256" key="1">
    <source>
        <dbReference type="ARBA" id="ARBA00004651"/>
    </source>
</evidence>
<keyword evidence="4 7" id="KW-0812">Transmembrane</keyword>
<accession>A0A0H2YUN8</accession>
<dbReference type="AlphaFoldDB" id="A0A0H2YUN8"/>
<proteinExistence type="predicted"/>
<evidence type="ECO:0000313" key="9">
    <source>
        <dbReference type="Proteomes" id="UP000001823"/>
    </source>
</evidence>
<dbReference type="GO" id="GO:0005886">
    <property type="term" value="C:plasma membrane"/>
    <property type="evidence" value="ECO:0007669"/>
    <property type="project" value="UniProtKB-SubCell"/>
</dbReference>
<feature type="transmembrane region" description="Helical" evidence="7">
    <location>
        <begin position="159"/>
        <end position="178"/>
    </location>
</feature>
<evidence type="ECO:0000256" key="2">
    <source>
        <dbReference type="ARBA" id="ARBA00022448"/>
    </source>
</evidence>
<reference evidence="8 9" key="1">
    <citation type="journal article" date="2006" name="Genome Res.">
        <title>Skewed genomic variability in strains of the toxigenic bacterial pathogen, Clostridium perfringens.</title>
        <authorList>
            <person name="Myers G.S."/>
            <person name="Rasko D.A."/>
            <person name="Cheung J.K."/>
            <person name="Ravel J."/>
            <person name="Seshadri R."/>
            <person name="Deboy R.T."/>
            <person name="Ren Q."/>
            <person name="Varga J."/>
            <person name="Awad M.M."/>
            <person name="Brinkac L.M."/>
            <person name="Daugherty S.C."/>
            <person name="Haft D.H."/>
            <person name="Dodson R.J."/>
            <person name="Madupu R."/>
            <person name="Nelson W.C."/>
            <person name="Rosovitz M.J."/>
            <person name="Sullivan S.A."/>
            <person name="Khouri H."/>
            <person name="Dimitrov G.I."/>
            <person name="Watkins K.L."/>
            <person name="Mulligan S."/>
            <person name="Benton J."/>
            <person name="Radune D."/>
            <person name="Fisher D.J."/>
            <person name="Atkins H.S."/>
            <person name="Hiscox T."/>
            <person name="Jost B.H."/>
            <person name="Billington S.J."/>
            <person name="Songer J.G."/>
            <person name="McClane B.A."/>
            <person name="Titball R.W."/>
            <person name="Rood J.I."/>
            <person name="Melville S.B."/>
            <person name="Paulsen I.T."/>
        </authorList>
    </citation>
    <scope>NUCLEOTIDE SEQUENCE [LARGE SCALE GENOMIC DNA]</scope>
    <source>
        <strain evidence="9">ATCC 13124 / DSM 756 / JCM 1290 / NCIMB 6125 / NCTC 8237 / S 107 / Type A</strain>
    </source>
</reference>
<evidence type="ECO:0000256" key="4">
    <source>
        <dbReference type="ARBA" id="ARBA00022692"/>
    </source>
</evidence>
<sequence>MGKDKKIKLWALVMLIFVPTFGFGNIASNAVYLGPAAIPSWVIVSILYFLPLCGIIAEMASANRDKEGGIYSWINKSLGEKWAFVGTWTYFIGILFYLQMVFSRIPVAASWAILGRNVFTDSNAYLLPILSIVICIAMTYIATIGVSKFSKLADFGGQFTLGATVIFILMAIVGYFMGTPSATEFTVQNVIPDFNVSYFSTFSWLLFAVSGSEVAGTYIMQTENPKKTFPKAMIIATALIAFSYILGSVAIQFIASPEVLQKAGIQDAGYVVYYILANNFGINGKVIVQVYAAINLITSIAAYIIWMESPIRAMFGEVPKGTFPSFLTNKRKDGTLVNALWTQCAILVVLISIPLLGIGSINDFFKLLTDLSSLAVVVPYVVLICAFISFRKHNKDLDFKFFKSDALAYTVAGIALVLSCAGFFGAGLQDIVGSSGKEATILIIKTYGGPVILMALGLVLRALSEKSYKNKSLGKEDIEVEIVEESICE</sequence>
<feature type="transmembrane region" description="Helical" evidence="7">
    <location>
        <begin position="9"/>
        <end position="32"/>
    </location>
</feature>
<organism evidence="8 9">
    <name type="scientific">Clostridium perfringens (strain ATCC 13124 / DSM 756 / JCM 1290 / NCIMB 6125 / NCTC 8237 / Type A)</name>
    <dbReference type="NCBI Taxonomy" id="195103"/>
    <lineage>
        <taxon>Bacteria</taxon>
        <taxon>Bacillati</taxon>
        <taxon>Bacillota</taxon>
        <taxon>Clostridia</taxon>
        <taxon>Eubacteriales</taxon>
        <taxon>Clostridiaceae</taxon>
        <taxon>Clostridium</taxon>
    </lineage>
</organism>
<dbReference type="KEGG" id="cpf:CPF_1181"/>
<keyword evidence="9" id="KW-1185">Reference proteome</keyword>
<feature type="transmembrane region" description="Helical" evidence="7">
    <location>
        <begin position="339"/>
        <end position="359"/>
    </location>
</feature>
<gene>
    <name evidence="8" type="ordered locus">CPF_1181</name>
</gene>
<dbReference type="GO" id="GO:0022857">
    <property type="term" value="F:transmembrane transporter activity"/>
    <property type="evidence" value="ECO:0007669"/>
    <property type="project" value="InterPro"/>
</dbReference>
<feature type="transmembrane region" description="Helical" evidence="7">
    <location>
        <begin position="38"/>
        <end position="61"/>
    </location>
</feature>